<proteinExistence type="predicted"/>
<evidence type="ECO:0000313" key="2">
    <source>
        <dbReference type="EMBL" id="KAF5837239.1"/>
    </source>
</evidence>
<name>A0ABQ7GRK0_DUNSA</name>
<keyword evidence="3" id="KW-1185">Reference proteome</keyword>
<comment type="caution">
    <text evidence="2">The sequence shown here is derived from an EMBL/GenBank/DDBJ whole genome shotgun (WGS) entry which is preliminary data.</text>
</comment>
<reference evidence="2" key="1">
    <citation type="submission" date="2017-08" db="EMBL/GenBank/DDBJ databases">
        <authorList>
            <person name="Polle J.E."/>
            <person name="Barry K."/>
            <person name="Cushman J."/>
            <person name="Schmutz J."/>
            <person name="Tran D."/>
            <person name="Hathwaick L.T."/>
            <person name="Yim W.C."/>
            <person name="Jenkins J."/>
            <person name="Mckie-Krisberg Z.M."/>
            <person name="Prochnik S."/>
            <person name="Lindquist E."/>
            <person name="Dockter R.B."/>
            <person name="Adam C."/>
            <person name="Molina H."/>
            <person name="Bunkerborg J."/>
            <person name="Jin E."/>
            <person name="Buchheim M."/>
            <person name="Magnuson J."/>
        </authorList>
    </citation>
    <scope>NUCLEOTIDE SEQUENCE</scope>
    <source>
        <strain evidence="2">CCAP 19/18</strain>
    </source>
</reference>
<feature type="compositionally biased region" description="Acidic residues" evidence="1">
    <location>
        <begin position="339"/>
        <end position="349"/>
    </location>
</feature>
<feature type="compositionally biased region" description="Basic residues" evidence="1">
    <location>
        <begin position="461"/>
        <end position="481"/>
    </location>
</feature>
<feature type="compositionally biased region" description="Low complexity" evidence="1">
    <location>
        <begin position="158"/>
        <end position="189"/>
    </location>
</feature>
<feature type="region of interest" description="Disordered" evidence="1">
    <location>
        <begin position="421"/>
        <end position="481"/>
    </location>
</feature>
<gene>
    <name evidence="2" type="ORF">DUNSADRAFT_4630</name>
</gene>
<accession>A0ABQ7GRK0</accession>
<feature type="compositionally biased region" description="Low complexity" evidence="1">
    <location>
        <begin position="451"/>
        <end position="460"/>
    </location>
</feature>
<feature type="compositionally biased region" description="Basic and acidic residues" evidence="1">
    <location>
        <begin position="350"/>
        <end position="369"/>
    </location>
</feature>
<feature type="region of interest" description="Disordered" evidence="1">
    <location>
        <begin position="135"/>
        <end position="406"/>
    </location>
</feature>
<protein>
    <recommendedName>
        <fullName evidence="4">Encoded protein</fullName>
    </recommendedName>
</protein>
<dbReference type="EMBL" id="MU069623">
    <property type="protein sequence ID" value="KAF5837239.1"/>
    <property type="molecule type" value="Genomic_DNA"/>
</dbReference>
<feature type="compositionally biased region" description="Basic residues" evidence="1">
    <location>
        <begin position="268"/>
        <end position="283"/>
    </location>
</feature>
<feature type="compositionally biased region" description="Basic and acidic residues" evidence="1">
    <location>
        <begin position="239"/>
        <end position="249"/>
    </location>
</feature>
<organism evidence="2 3">
    <name type="scientific">Dunaliella salina</name>
    <name type="common">Green alga</name>
    <name type="synonym">Protococcus salinus</name>
    <dbReference type="NCBI Taxonomy" id="3046"/>
    <lineage>
        <taxon>Eukaryota</taxon>
        <taxon>Viridiplantae</taxon>
        <taxon>Chlorophyta</taxon>
        <taxon>core chlorophytes</taxon>
        <taxon>Chlorophyceae</taxon>
        <taxon>CS clade</taxon>
        <taxon>Chlamydomonadales</taxon>
        <taxon>Dunaliellaceae</taxon>
        <taxon>Dunaliella</taxon>
    </lineage>
</organism>
<feature type="compositionally biased region" description="Acidic residues" evidence="1">
    <location>
        <begin position="370"/>
        <end position="381"/>
    </location>
</feature>
<evidence type="ECO:0000256" key="1">
    <source>
        <dbReference type="SAM" id="MobiDB-lite"/>
    </source>
</evidence>
<evidence type="ECO:0008006" key="4">
    <source>
        <dbReference type="Google" id="ProtNLM"/>
    </source>
</evidence>
<sequence>MYQHTCTHLCSQSNLLDLPRGKISCDVGLAPPAPKEGALQGAWQAPPTRIDLPRDSKVADLRTRISLLCGGTFTPGSVFLDKRSSHSSRNVAPTPLPVDKPLEALEVHGKPLQLMVQANLPQNSRILRRAAGLLDGAAGPSGTQHGRHASRLPPPDGPARLATAAAAAAAAAPPGTTAGAQARQSPQARAARKPTPRSESPSVSKGQEQQQQQKQKQQQGRGKKRAPTPPSELEGGGSDDMKDDERHQQEEDEGAAEPGGGNEGGKQPQRRQQQKPRKRRKRVVPPCLRAPSSAAKRKSTLDGTPSSGGPKTKKSTLELSQKQGREDGQEASASGSAGGEEEGQAEQGEEEQHKPRRGDSRVRSTREEKKEEEEEEEEEKEDGSRDGHKGAGSCDDVELSSEELGGTAEIRGRALFGNLSVQAAAGTPDGSGSHSGRAGRQEDRPTHASQRRQQQQQQPSQKRKPQRRRRRVIPPELHRRR</sequence>
<feature type="compositionally biased region" description="Low complexity" evidence="1">
    <location>
        <begin position="205"/>
        <end position="220"/>
    </location>
</feature>
<dbReference type="Proteomes" id="UP000815325">
    <property type="component" value="Unassembled WGS sequence"/>
</dbReference>
<evidence type="ECO:0000313" key="3">
    <source>
        <dbReference type="Proteomes" id="UP000815325"/>
    </source>
</evidence>